<keyword evidence="2" id="KW-1185">Reference proteome</keyword>
<proteinExistence type="predicted"/>
<protein>
    <submittedName>
        <fullName evidence="1">Uncharacterized protein</fullName>
    </submittedName>
</protein>
<gene>
    <name evidence="1" type="ORF">DCAF_LOCUS27210</name>
</gene>
<comment type="caution">
    <text evidence="1">The sequence shown here is derived from an EMBL/GenBank/DDBJ whole genome shotgun (WGS) entry which is preliminary data.</text>
</comment>
<name>A0AAV1SW98_9ROSI</name>
<dbReference type="EMBL" id="CAWUPB010001197">
    <property type="protein sequence ID" value="CAK7356929.1"/>
    <property type="molecule type" value="Genomic_DNA"/>
</dbReference>
<dbReference type="Proteomes" id="UP001314170">
    <property type="component" value="Unassembled WGS sequence"/>
</dbReference>
<evidence type="ECO:0000313" key="1">
    <source>
        <dbReference type="EMBL" id="CAK7356929.1"/>
    </source>
</evidence>
<dbReference type="AlphaFoldDB" id="A0AAV1SW98"/>
<sequence>MPIKPSLKAQREDVLAKHYKPDDIVSRVFKYQRLPTFFFERGKIGHPTSGCGILCFSDGEYDDDGDDDAEPRYRDWLRASPFKQCKVIMDAAGRGVKEKPAINDKYFTLSSSQPV</sequence>
<organism evidence="1 2">
    <name type="scientific">Dovyalis caffra</name>
    <dbReference type="NCBI Taxonomy" id="77055"/>
    <lineage>
        <taxon>Eukaryota</taxon>
        <taxon>Viridiplantae</taxon>
        <taxon>Streptophyta</taxon>
        <taxon>Embryophyta</taxon>
        <taxon>Tracheophyta</taxon>
        <taxon>Spermatophyta</taxon>
        <taxon>Magnoliopsida</taxon>
        <taxon>eudicotyledons</taxon>
        <taxon>Gunneridae</taxon>
        <taxon>Pentapetalae</taxon>
        <taxon>rosids</taxon>
        <taxon>fabids</taxon>
        <taxon>Malpighiales</taxon>
        <taxon>Salicaceae</taxon>
        <taxon>Flacourtieae</taxon>
        <taxon>Dovyalis</taxon>
    </lineage>
</organism>
<accession>A0AAV1SW98</accession>
<evidence type="ECO:0000313" key="2">
    <source>
        <dbReference type="Proteomes" id="UP001314170"/>
    </source>
</evidence>
<reference evidence="1 2" key="1">
    <citation type="submission" date="2024-01" db="EMBL/GenBank/DDBJ databases">
        <authorList>
            <person name="Waweru B."/>
        </authorList>
    </citation>
    <scope>NUCLEOTIDE SEQUENCE [LARGE SCALE GENOMIC DNA]</scope>
</reference>